<organism evidence="4 5">
    <name type="scientific">Sphaerosporella brunnea</name>
    <dbReference type="NCBI Taxonomy" id="1250544"/>
    <lineage>
        <taxon>Eukaryota</taxon>
        <taxon>Fungi</taxon>
        <taxon>Dikarya</taxon>
        <taxon>Ascomycota</taxon>
        <taxon>Pezizomycotina</taxon>
        <taxon>Pezizomycetes</taxon>
        <taxon>Pezizales</taxon>
        <taxon>Pyronemataceae</taxon>
        <taxon>Sphaerosporella</taxon>
    </lineage>
</organism>
<feature type="compositionally biased region" description="Basic and acidic residues" evidence="2">
    <location>
        <begin position="702"/>
        <end position="727"/>
    </location>
</feature>
<dbReference type="GO" id="GO:0005519">
    <property type="term" value="F:cytoskeletal regulatory protein binding"/>
    <property type="evidence" value="ECO:0007669"/>
    <property type="project" value="InterPro"/>
</dbReference>
<evidence type="ECO:0000313" key="4">
    <source>
        <dbReference type="EMBL" id="KAA8895184.1"/>
    </source>
</evidence>
<keyword evidence="5" id="KW-1185">Reference proteome</keyword>
<evidence type="ECO:0000313" key="5">
    <source>
        <dbReference type="Proteomes" id="UP000326924"/>
    </source>
</evidence>
<feature type="region of interest" description="Disordered" evidence="2">
    <location>
        <begin position="150"/>
        <end position="203"/>
    </location>
</feature>
<protein>
    <submittedName>
        <fullName evidence="4">Actin interacting protein 3-domain-containing protein</fullName>
    </submittedName>
</protein>
<sequence length="762" mass="83621">MASSVRTSGGGGGTGAGGGGDAANGADDMTPPRTSSLPQRNSPPASQGSVRGSTGSRSSHQHTASASSVIPASNPPPPPDSTPPYPTPENPPSIAEPIAPSPTTYTVPPPPPTPPTQDALAALQQHSSLERRASRRYSAYQIAKLTGKSTNDVPVLPTRDPSAIPRNRESMDAVQKRHSRVRSMNRSRKDSSPINPNRIAEEREKELDAAYSPVVRTPDERVGPAVPAKDERQSLHVDTNVSTHVAHQTIPEEQIATITTPEVPLGRRSRSVTPSDVKEMTLFLQLGRSIKKVTLDSVDDLSLTSLRLLFISKFNYNPPSGDDFPEIYLQDPVSGVRYELEDLRDVKDRAVLCLNVEVLDEVKRHIDDGLDGLKKIVQNLAGSVEKQGVQMTRVVERQEEAAKKIAELSVAPPIPAPVPAANAGSESPSNLSPDEAAAKLNEVRDLRRDLAVLRQVFSTFVADMNGSMSTVKAKADAVKQVATTAVTGGSEGRTYVEKGKAQLGADADNLVTKVDDLQDTVEDLRKDVVMRGVRPLPRQLETVSKEIALAKAELKKMADYIKREKPLFRRVWERELEVVCEEQEFFSMQESLVNDLEDDLDKASQTFVLVEQCSAQQLNNGGRNASRNFPPLGVMEDLDPSEVKGSLLNEVRALQPNHETRLEAIERAEKLRQKELEGRVAPFQKELGEFVEERKLRKTGGVEEAERLRLSREEQARKEVWEHKKQMEEEEEEESDEDDDEYEEDDDEAESGEEEGGANGPA</sequence>
<feature type="compositionally biased region" description="Basic and acidic residues" evidence="2">
    <location>
        <begin position="166"/>
        <end position="175"/>
    </location>
</feature>
<dbReference type="GO" id="GO:0005737">
    <property type="term" value="C:cytoplasm"/>
    <property type="evidence" value="ECO:0007669"/>
    <property type="project" value="TreeGrafter"/>
</dbReference>
<dbReference type="OrthoDB" id="783096at2759"/>
<dbReference type="PANTHER" id="PTHR22741:SF10">
    <property type="entry name" value="COILED-COIL DOMAIN-CONTAINING PROTEIN CG32809"/>
    <property type="match status" value="1"/>
</dbReference>
<dbReference type="Pfam" id="PF03915">
    <property type="entry name" value="AIP3"/>
    <property type="match status" value="1"/>
</dbReference>
<name>A0A5J5EIV0_9PEZI</name>
<feature type="compositionally biased region" description="Basic residues" evidence="2">
    <location>
        <begin position="176"/>
        <end position="186"/>
    </location>
</feature>
<dbReference type="AlphaFoldDB" id="A0A5J5EIV0"/>
<dbReference type="InterPro" id="IPR022782">
    <property type="entry name" value="AIP3-like_C"/>
</dbReference>
<dbReference type="Gene3D" id="1.20.58.1540">
    <property type="entry name" value="Actin interacting protein 3, C-terminal domain"/>
    <property type="match status" value="1"/>
</dbReference>
<keyword evidence="1" id="KW-0175">Coiled coil</keyword>
<feature type="compositionally biased region" description="Pro residues" evidence="2">
    <location>
        <begin position="73"/>
        <end position="91"/>
    </location>
</feature>
<dbReference type="GO" id="GO:0030010">
    <property type="term" value="P:establishment of cell polarity"/>
    <property type="evidence" value="ECO:0007669"/>
    <property type="project" value="TreeGrafter"/>
</dbReference>
<dbReference type="PANTHER" id="PTHR22741">
    <property type="entry name" value="P140CAP/SNIP-RELATED"/>
    <property type="match status" value="1"/>
</dbReference>
<feature type="compositionally biased region" description="Gly residues" evidence="2">
    <location>
        <begin position="8"/>
        <end position="22"/>
    </location>
</feature>
<feature type="compositionally biased region" description="Low complexity" evidence="2">
    <location>
        <begin position="92"/>
        <end position="106"/>
    </location>
</feature>
<reference evidence="4 5" key="1">
    <citation type="submission" date="2019-09" db="EMBL/GenBank/DDBJ databases">
        <title>Draft genome of the ectomycorrhizal ascomycete Sphaerosporella brunnea.</title>
        <authorList>
            <consortium name="DOE Joint Genome Institute"/>
            <person name="Benucci G.M."/>
            <person name="Marozzi G."/>
            <person name="Antonielli L."/>
            <person name="Sanchez S."/>
            <person name="Marco P."/>
            <person name="Wang X."/>
            <person name="Falini L.B."/>
            <person name="Barry K."/>
            <person name="Haridas S."/>
            <person name="Lipzen A."/>
            <person name="Labutti K."/>
            <person name="Grigoriev I.V."/>
            <person name="Murat C."/>
            <person name="Martin F."/>
            <person name="Albertini E."/>
            <person name="Donnini D."/>
            <person name="Bonito G."/>
        </authorList>
    </citation>
    <scope>NUCLEOTIDE SEQUENCE [LARGE SCALE GENOMIC DNA]</scope>
    <source>
        <strain evidence="4 5">Sb_GMNB300</strain>
    </source>
</reference>
<dbReference type="SMART" id="SM00806">
    <property type="entry name" value="AIP3"/>
    <property type="match status" value="1"/>
</dbReference>
<evidence type="ECO:0000256" key="1">
    <source>
        <dbReference type="ARBA" id="ARBA00023054"/>
    </source>
</evidence>
<feature type="compositionally biased region" description="Acidic residues" evidence="2">
    <location>
        <begin position="728"/>
        <end position="756"/>
    </location>
</feature>
<feature type="domain" description="Actin interacting protein 3 C-terminal" evidence="3">
    <location>
        <begin position="283"/>
        <end position="714"/>
    </location>
</feature>
<comment type="caution">
    <text evidence="4">The sequence shown here is derived from an EMBL/GenBank/DDBJ whole genome shotgun (WGS) entry which is preliminary data.</text>
</comment>
<dbReference type="InterPro" id="IPR005613">
    <property type="entry name" value="AIP3_C"/>
</dbReference>
<feature type="compositionally biased region" description="Low complexity" evidence="2">
    <location>
        <begin position="46"/>
        <end position="58"/>
    </location>
</feature>
<feature type="region of interest" description="Disordered" evidence="2">
    <location>
        <begin position="1"/>
        <end position="135"/>
    </location>
</feature>
<evidence type="ECO:0000256" key="2">
    <source>
        <dbReference type="SAM" id="MobiDB-lite"/>
    </source>
</evidence>
<dbReference type="Proteomes" id="UP000326924">
    <property type="component" value="Unassembled WGS sequence"/>
</dbReference>
<dbReference type="FunCoup" id="A0A5J5EIV0">
    <property type="interactions" value="54"/>
</dbReference>
<feature type="compositionally biased region" description="Polar residues" evidence="2">
    <location>
        <begin position="32"/>
        <end position="45"/>
    </location>
</feature>
<dbReference type="InterPro" id="IPR051825">
    <property type="entry name" value="SRCIN1"/>
</dbReference>
<proteinExistence type="predicted"/>
<evidence type="ECO:0000259" key="3">
    <source>
        <dbReference type="SMART" id="SM00806"/>
    </source>
</evidence>
<gene>
    <name evidence="4" type="ORF">FN846DRAFT_970727</name>
</gene>
<dbReference type="InParanoid" id="A0A5J5EIV0"/>
<dbReference type="GO" id="GO:0051286">
    <property type="term" value="C:cell tip"/>
    <property type="evidence" value="ECO:0007669"/>
    <property type="project" value="TreeGrafter"/>
</dbReference>
<accession>A0A5J5EIV0</accession>
<dbReference type="EMBL" id="VXIS01000283">
    <property type="protein sequence ID" value="KAA8895184.1"/>
    <property type="molecule type" value="Genomic_DNA"/>
</dbReference>
<feature type="region of interest" description="Disordered" evidence="2">
    <location>
        <begin position="702"/>
        <end position="762"/>
    </location>
</feature>